<reference evidence="1" key="1">
    <citation type="journal article" date="2015" name="Nature">
        <title>Complex archaea that bridge the gap between prokaryotes and eukaryotes.</title>
        <authorList>
            <person name="Spang A."/>
            <person name="Saw J.H."/>
            <person name="Jorgensen S.L."/>
            <person name="Zaremba-Niedzwiedzka K."/>
            <person name="Martijn J."/>
            <person name="Lind A.E."/>
            <person name="van Eijk R."/>
            <person name="Schleper C."/>
            <person name="Guy L."/>
            <person name="Ettema T.J."/>
        </authorList>
    </citation>
    <scope>NUCLEOTIDE SEQUENCE</scope>
</reference>
<dbReference type="AlphaFoldDB" id="A0A0F9F8L0"/>
<organism evidence="1">
    <name type="scientific">marine sediment metagenome</name>
    <dbReference type="NCBI Taxonomy" id="412755"/>
    <lineage>
        <taxon>unclassified sequences</taxon>
        <taxon>metagenomes</taxon>
        <taxon>ecological metagenomes</taxon>
    </lineage>
</organism>
<dbReference type="EMBL" id="LAZR01024539">
    <property type="protein sequence ID" value="KKL74801.1"/>
    <property type="molecule type" value="Genomic_DNA"/>
</dbReference>
<protein>
    <recommendedName>
        <fullName evidence="2">PI3K/PI4K catalytic domain-containing protein</fullName>
    </recommendedName>
</protein>
<name>A0A0F9F8L0_9ZZZZ</name>
<gene>
    <name evidence="1" type="ORF">LCGC14_2061240</name>
</gene>
<evidence type="ECO:0008006" key="2">
    <source>
        <dbReference type="Google" id="ProtNLM"/>
    </source>
</evidence>
<comment type="caution">
    <text evidence="1">The sequence shown here is derived from an EMBL/GenBank/DDBJ whole genome shotgun (WGS) entry which is preliminary data.</text>
</comment>
<accession>A0A0F9F8L0</accession>
<sequence>MVRNEKYQVIKHHFPGTNIVKLVLLHGALKIWRPLNGQRGTGLAEYEVVAFRISEALKLDIVPQTDFRMLDHVPGVLQDYMDGVDGYSWDDIAQHKAYNTPEYCRMLILDYLIGNQDRYDWHCISAPGATEKWRLWSVDHTNIFQNATPDIDKLRAGLSHSVGASVLVAVSKVVDMLLLKSIPIKRLSTLIGEYAPAEARAEFEHRLNVIAKGIKE</sequence>
<evidence type="ECO:0000313" key="1">
    <source>
        <dbReference type="EMBL" id="KKL74801.1"/>
    </source>
</evidence>
<proteinExistence type="predicted"/>